<accession>A0A4Z1IUQ6</accession>
<reference evidence="1 2" key="1">
    <citation type="submission" date="2017-12" db="EMBL/GenBank/DDBJ databases">
        <title>Comparative genomics of Botrytis spp.</title>
        <authorList>
            <person name="Valero-Jimenez C.A."/>
            <person name="Tapia P."/>
            <person name="Veloso J."/>
            <person name="Silva-Moreno E."/>
            <person name="Staats M."/>
            <person name="Valdes J.H."/>
            <person name="Van Kan J.A.L."/>
        </authorList>
    </citation>
    <scope>NUCLEOTIDE SEQUENCE [LARGE SCALE GENOMIC DNA]</scope>
    <source>
        <strain evidence="1 2">MUCL11595</strain>
    </source>
</reference>
<evidence type="ECO:0000313" key="2">
    <source>
        <dbReference type="Proteomes" id="UP000297527"/>
    </source>
</evidence>
<proteinExistence type="predicted"/>
<organism evidence="1 2">
    <name type="scientific">Botryotinia convoluta</name>
    <dbReference type="NCBI Taxonomy" id="54673"/>
    <lineage>
        <taxon>Eukaryota</taxon>
        <taxon>Fungi</taxon>
        <taxon>Dikarya</taxon>
        <taxon>Ascomycota</taxon>
        <taxon>Pezizomycotina</taxon>
        <taxon>Leotiomycetes</taxon>
        <taxon>Helotiales</taxon>
        <taxon>Sclerotiniaceae</taxon>
        <taxon>Botryotinia</taxon>
    </lineage>
</organism>
<dbReference type="AlphaFoldDB" id="A0A4Z1IUQ6"/>
<evidence type="ECO:0000313" key="1">
    <source>
        <dbReference type="EMBL" id="TGO63292.1"/>
    </source>
</evidence>
<dbReference type="Proteomes" id="UP000297527">
    <property type="component" value="Unassembled WGS sequence"/>
</dbReference>
<keyword evidence="2" id="KW-1185">Reference proteome</keyword>
<sequence>MAWTCNLPPTESVKKYLNLAMVIEDPQNAGSLENRRASLTGAVKEKMNMSKWRKLWKLFSQRYGMLRKKVRVLNDEGVFPFSVA</sequence>
<gene>
    <name evidence="1" type="ORF">BCON_0014g00680</name>
</gene>
<protein>
    <submittedName>
        <fullName evidence="1">Uncharacterized protein</fullName>
    </submittedName>
</protein>
<dbReference type="EMBL" id="PQXN01000014">
    <property type="protein sequence ID" value="TGO63292.1"/>
    <property type="molecule type" value="Genomic_DNA"/>
</dbReference>
<comment type="caution">
    <text evidence="1">The sequence shown here is derived from an EMBL/GenBank/DDBJ whole genome shotgun (WGS) entry which is preliminary data.</text>
</comment>
<name>A0A4Z1IUQ6_9HELO</name>